<evidence type="ECO:0000313" key="6">
    <source>
        <dbReference type="Proteomes" id="UP001153069"/>
    </source>
</evidence>
<feature type="domain" description="Chorein N-terminal" evidence="4">
    <location>
        <begin position="8"/>
        <end position="253"/>
    </location>
</feature>
<feature type="region of interest" description="Disordered" evidence="3">
    <location>
        <begin position="644"/>
        <end position="668"/>
    </location>
</feature>
<dbReference type="GO" id="GO:0006623">
    <property type="term" value="P:protein targeting to vacuole"/>
    <property type="evidence" value="ECO:0007669"/>
    <property type="project" value="TreeGrafter"/>
</dbReference>
<sequence length="2546" mass="279620">MAKAALLGVLESTIGKYVVDLDAEKLNLGIWSGQVELHDLQLDVHKCNAELDRQAAEAPNLALPLRVVGGSFSSVKLQIPWASLSSQSVVVQAHGLHIHVAPYDRLTQTDFLKQVVDSEEKRAQHVHQQRQHSLELANENRMHAQELLKLTQLDTTTPNKNSNDEQGSSFVSRLVKRIVENLQVDIQDVQVTLQGDAGTAGVVLENLSFVTTDMAGHRTFVDRTNQKENPNDLLNKFLYKNLTIQGLAIYMDEPTSSDNNTTHSYILDPLSLDAKAREADASITKEYPKWLLKSNIPSVQLGLGQRQYQQTMQLLAAMAPSPHAARPLFPEYRPLHRITAQSAKQWWRYAFTSVSRLNGRRSWVIFFEAFQARKTYIALWKRHATKNKEWMTPLSPDELETMHAIEADRTISIEGIMMWRNLADAQVEKERQKRQKNDNNSNKQPKKKKGMLSNLFGGKSDTDTEEKQDIIPISLSAEELKELENVGLDQLSFGQELSHESKLCRVEFVLGELKINLFNENNSPILGLDMGTASSTFDADQGGTFTFEHSLQSLEVSDHLHSSSLFPKVLRSLVSSKEEEEPAFHVHVSHAKTGDKKLTVKLVPFEIVVAPHLLSEVMDFVKVPSPHKNNDSSSLLPQIEEIKEEVSSSNNDEEKDDGKKDETTTTAANVSSDYAEDISNALVDAWQKKTKEKTLLTIDLNLKAPILILPENCSDPNASVCVFDLGAFRFQTGLKDDINGKVDKWLEDNPRDASSYDLTNNRDDNKNNPEFTGKVVDHGRIELVNMTLLVGKAEKWREIRSDQDGMMVHNQDESIIEPITVRFDFAIESVVASSIPRACVFASIPSSNFKFSPNHLTMTLQVYNAWMKTLESVRGGDAAAPAKPSLTPKADAAASNDSAPQAPSTEQIIVTKDSGEESVKVEIDDVTNTVETSLGNHSTLFTTMHLNITTERYSVVVYDSGDFQSKGFNAKGSQSGSISPIQSIAEGLVLEGGLELSFETASDMTGNTSSSTVELRGQDFQLYSAFGRDLRRPLQILEPVTGSLKVGLISQGLHTKKADLKARCHGEIDLTFSMRNMALIKSISAEVSQCLEDGLKRTNAESVTLETLDEEKKQEIEAMAAALENNNGDEDERPTPAKRPSQVQLPSNDGIIKENASSTIFSINVKVPRTKLTIINDLQGLDEALFRIQTEEFITRSLIANMCDLDNAMLTQTTFNVKAHSKILADYYDPSVNLWNPLLKEPWEIAFKSERVPDRGAKSDGRYSAKTDIHFGPMHLSFSEYFLIGLGSANRMVAMSAELEQENNAKTQSDEKKGDSLDSAKKPRSHSTRNLVAALPYALDNYSGVDVEYSLAHSQAGSPSHACPNGQKTYFRFNPPKGSGQGGKRLYGQDVLDDQPITIMIGDNKIKIKNIDHQLGQPKRCHIIDDGTTLVTTVVKEGKSTVVRLSSNTYMQNRSPIPIHVAFQHESKTHDIGMCSPTSSLLEDNKKHKLVPYDVKGGTLTTSSRRMGVRFEGMDQVVKEWADKKNASAIFKVSPQLGGSESRVSGQFCVEIDVEMMQKAENNTIRSRIDVVCSADNDDSHSFALQANVKLQLIQGVKLVSFISFEPRSQLVNTLPINITVLTRVPHCYSQHTLGKSGGSDKVHDLEPGGKIEVFSAGDSLQVKVRSSESPRRGTPLGVTRQWIPIPMVASLEKPILCLLPFVAEQEVLSSTGTPGNEFFIAEANSSLPNFFLERINDDGDLDLLEPEKISNHTARTFLFTVGNYAVDHTKGVLFEQLVTKSKGFFRSSNQNGKAPLPFGDFTPKGSQQSISLLPTSEIPLRLAKRGADRTQRSSIFRIEEVSMTEGGAQATPLLWDNGKESGIFLYRKLISSFQSELHVIAEFIVYNADPRLRVVVKQAGGHDVSVAPNQSAPVFAVDRQKGLLLSFQYDALGGSTKPLRLEELGLHIELVKTPEGASRGSLAVQTSIGTVDSRLVIRLGEVGEIERRPVNPLGYLPTSFNEDNIRLRIQAEKFALTLNQAVFENLDSDGKGVVEHAGAATKQSVARSALAKSLRKPTGSTDVYKRTELPICTLTLNSVVYDVQKLYKPKEELNENDIPERCQLSLIIEHFQITDETPNSPFPLVFSFEGKNRFVDFCLRTKGPLYASNVTVDLFDLILAHSGVGDDQSGDKMCLQTSEAFVWKLIDLADRIIHASSEGAHPTDGGEYEYEKALEAFVPAFSKDLIVQHTGPQIAKIYDIAKARVSPFSILVSFKRRPDAERYKEMINNRGANLMRYFTQQLKFTIDNCDLHFARYEEYNVKGPMDRLIEILSAVYLSRMKLKVVTILAAASFGDWKNLASRDGGDDEFVDGDVLRVTGAVAGNSVAFALNKAGAGLHKSVTWGFDALGDNIENGAALLGAHDFGAGTKTVISGVGGAIGGTASGIADGAGGLFKGAGEGLGHFFGGLTGGGSRIVKGVGKSITTGDGKALATGVAEGVGHVGKGIRGSIMAIGTGVGGSVTSVVSGSVTGVRESVNSSVTGSTKRKQIRGLAKLREEFKDQDYS</sequence>
<dbReference type="PANTHER" id="PTHR16166:SF93">
    <property type="entry name" value="INTERMEMBRANE LIPID TRANSFER PROTEIN VPS13"/>
    <property type="match status" value="1"/>
</dbReference>
<dbReference type="Proteomes" id="UP001153069">
    <property type="component" value="Unassembled WGS sequence"/>
</dbReference>
<feature type="region of interest" description="Disordered" evidence="3">
    <location>
        <begin position="1301"/>
        <end position="1327"/>
    </location>
</feature>
<evidence type="ECO:0000259" key="4">
    <source>
        <dbReference type="Pfam" id="PF12624"/>
    </source>
</evidence>
<feature type="region of interest" description="Disordered" evidence="3">
    <location>
        <begin position="1125"/>
        <end position="1148"/>
    </location>
</feature>
<reference evidence="5" key="1">
    <citation type="submission" date="2020-06" db="EMBL/GenBank/DDBJ databases">
        <authorList>
            <consortium name="Plant Systems Biology data submission"/>
        </authorList>
    </citation>
    <scope>NUCLEOTIDE SEQUENCE</scope>
    <source>
        <strain evidence="5">D6</strain>
    </source>
</reference>
<feature type="region of interest" description="Disordered" evidence="3">
    <location>
        <begin position="427"/>
        <end position="465"/>
    </location>
</feature>
<dbReference type="InterPro" id="IPR026854">
    <property type="entry name" value="VPS13_N"/>
</dbReference>
<dbReference type="Pfam" id="PF12624">
    <property type="entry name" value="VPS13_N"/>
    <property type="match status" value="2"/>
</dbReference>
<gene>
    <name evidence="5" type="ORF">SEMRO_1025_G232820.1</name>
</gene>
<organism evidence="5 6">
    <name type="scientific">Seminavis robusta</name>
    <dbReference type="NCBI Taxonomy" id="568900"/>
    <lineage>
        <taxon>Eukaryota</taxon>
        <taxon>Sar</taxon>
        <taxon>Stramenopiles</taxon>
        <taxon>Ochrophyta</taxon>
        <taxon>Bacillariophyta</taxon>
        <taxon>Bacillariophyceae</taxon>
        <taxon>Bacillariophycidae</taxon>
        <taxon>Naviculales</taxon>
        <taxon>Naviculaceae</taxon>
        <taxon>Seminavis</taxon>
    </lineage>
</organism>
<feature type="compositionally biased region" description="Basic and acidic residues" evidence="3">
    <location>
        <begin position="1308"/>
        <end position="1321"/>
    </location>
</feature>
<feature type="region of interest" description="Disordered" evidence="3">
    <location>
        <begin position="752"/>
        <end position="771"/>
    </location>
</feature>
<feature type="region of interest" description="Disordered" evidence="3">
    <location>
        <begin position="877"/>
        <end position="907"/>
    </location>
</feature>
<dbReference type="EMBL" id="CAICTM010001023">
    <property type="protein sequence ID" value="CAB9519551.1"/>
    <property type="molecule type" value="Genomic_DNA"/>
</dbReference>
<dbReference type="GO" id="GO:0045053">
    <property type="term" value="P:protein retention in Golgi apparatus"/>
    <property type="evidence" value="ECO:0007669"/>
    <property type="project" value="TreeGrafter"/>
</dbReference>
<protein>
    <submittedName>
        <fullName evidence="5">Protein sorting-associated protein 13A</fullName>
    </submittedName>
</protein>
<comment type="caution">
    <text evidence="5">The sequence shown here is derived from an EMBL/GenBank/DDBJ whole genome shotgun (WGS) entry which is preliminary data.</text>
</comment>
<evidence type="ECO:0000313" key="5">
    <source>
        <dbReference type="EMBL" id="CAB9519551.1"/>
    </source>
</evidence>
<comment type="similarity">
    <text evidence="1">Belongs to the VPS13 family.</text>
</comment>
<evidence type="ECO:0000256" key="2">
    <source>
        <dbReference type="ARBA" id="ARBA00022448"/>
    </source>
</evidence>
<dbReference type="InterPro" id="IPR026847">
    <property type="entry name" value="VPS13"/>
</dbReference>
<accession>A0A9N8HMT4</accession>
<feature type="compositionally biased region" description="Basic and acidic residues" evidence="3">
    <location>
        <begin position="427"/>
        <end position="437"/>
    </location>
</feature>
<dbReference type="OrthoDB" id="46844at2759"/>
<feature type="compositionally biased region" description="Polar residues" evidence="3">
    <location>
        <begin position="895"/>
        <end position="907"/>
    </location>
</feature>
<keyword evidence="6" id="KW-1185">Reference proteome</keyword>
<name>A0A9N8HMT4_9STRA</name>
<evidence type="ECO:0000256" key="1">
    <source>
        <dbReference type="ARBA" id="ARBA00006545"/>
    </source>
</evidence>
<keyword evidence="2" id="KW-0813">Transport</keyword>
<dbReference type="PANTHER" id="PTHR16166">
    <property type="entry name" value="VACUOLAR PROTEIN SORTING-ASSOCIATED PROTEIN VPS13"/>
    <property type="match status" value="1"/>
</dbReference>
<evidence type="ECO:0000256" key="3">
    <source>
        <dbReference type="SAM" id="MobiDB-lite"/>
    </source>
</evidence>
<proteinExistence type="inferred from homology"/>
<feature type="domain" description="Chorein N-terminal" evidence="4">
    <location>
        <begin position="255"/>
        <end position="865"/>
    </location>
</feature>